<feature type="compositionally biased region" description="Basic and acidic residues" evidence="1">
    <location>
        <begin position="21"/>
        <end position="34"/>
    </location>
</feature>
<feature type="region of interest" description="Disordered" evidence="1">
    <location>
        <begin position="1"/>
        <end position="34"/>
    </location>
</feature>
<keyword evidence="3" id="KW-1185">Reference proteome</keyword>
<protein>
    <submittedName>
        <fullName evidence="2">Zinc ribbon domain-containing protein</fullName>
    </submittedName>
</protein>
<dbReference type="AlphaFoldDB" id="A0ABD5TWN8"/>
<comment type="caution">
    <text evidence="2">The sequence shown here is derived from an EMBL/GenBank/DDBJ whole genome shotgun (WGS) entry which is preliminary data.</text>
</comment>
<evidence type="ECO:0000256" key="1">
    <source>
        <dbReference type="SAM" id="MobiDB-lite"/>
    </source>
</evidence>
<organism evidence="2 3">
    <name type="scientific">Halopelagius fulvigenes</name>
    <dbReference type="NCBI Taxonomy" id="1198324"/>
    <lineage>
        <taxon>Archaea</taxon>
        <taxon>Methanobacteriati</taxon>
        <taxon>Methanobacteriota</taxon>
        <taxon>Stenosarchaea group</taxon>
        <taxon>Halobacteria</taxon>
        <taxon>Halobacteriales</taxon>
        <taxon>Haloferacaceae</taxon>
    </lineage>
</organism>
<proteinExistence type="predicted"/>
<reference evidence="2 3" key="1">
    <citation type="journal article" date="2019" name="Int. J. Syst. Evol. Microbiol.">
        <title>The Global Catalogue of Microorganisms (GCM) 10K type strain sequencing project: providing services to taxonomists for standard genome sequencing and annotation.</title>
        <authorList>
            <consortium name="The Broad Institute Genomics Platform"/>
            <consortium name="The Broad Institute Genome Sequencing Center for Infectious Disease"/>
            <person name="Wu L."/>
            <person name="Ma J."/>
        </authorList>
    </citation>
    <scope>NUCLEOTIDE SEQUENCE [LARGE SCALE GENOMIC DNA]</scope>
    <source>
        <strain evidence="2 3">YIM 94188</strain>
    </source>
</reference>
<dbReference type="Proteomes" id="UP001596408">
    <property type="component" value="Unassembled WGS sequence"/>
</dbReference>
<gene>
    <name evidence="2" type="ORF">ACFQEV_08145</name>
</gene>
<dbReference type="EMBL" id="JBHSXH010000011">
    <property type="protein sequence ID" value="MFC6824960.1"/>
    <property type="molecule type" value="Genomic_DNA"/>
</dbReference>
<sequence length="34" mass="3807">MNSDPRREAGIPVRYVAPDGTSRECHRCGERGHP</sequence>
<accession>A0ABD5TWN8</accession>
<evidence type="ECO:0000313" key="3">
    <source>
        <dbReference type="Proteomes" id="UP001596408"/>
    </source>
</evidence>
<evidence type="ECO:0000313" key="2">
    <source>
        <dbReference type="EMBL" id="MFC6824960.1"/>
    </source>
</evidence>
<name>A0ABD5TWN8_9EURY</name>
<dbReference type="RefSeq" id="WP_379694668.1">
    <property type="nucleotide sequence ID" value="NZ_JBHSXH010000011.1"/>
</dbReference>